<name>A0A0P0GQ88_9BACE</name>
<dbReference type="InterPro" id="IPR029000">
    <property type="entry name" value="Cyclophilin-like_dom_sf"/>
</dbReference>
<gene>
    <name evidence="3" type="ORF">BcellWH2_02203</name>
</gene>
<dbReference type="Gene3D" id="2.40.100.20">
    <property type="match status" value="1"/>
</dbReference>
<proteinExistence type="predicted"/>
<feature type="signal peptide" evidence="2">
    <location>
        <begin position="1"/>
        <end position="21"/>
    </location>
</feature>
<feature type="chain" id="PRO_5043982880" evidence="2">
    <location>
        <begin position="22"/>
        <end position="168"/>
    </location>
</feature>
<evidence type="ECO:0000313" key="4">
    <source>
        <dbReference type="Proteomes" id="UP000061809"/>
    </source>
</evidence>
<dbReference type="Pfam" id="PF18050">
    <property type="entry name" value="Cyclophil_like2"/>
    <property type="match status" value="1"/>
</dbReference>
<dbReference type="RefSeq" id="WP_022209666.1">
    <property type="nucleotide sequence ID" value="NZ_CP012801.1"/>
</dbReference>
<dbReference type="KEGG" id="bcel:BcellWH2_02203"/>
<dbReference type="PROSITE" id="PS51257">
    <property type="entry name" value="PROKAR_LIPOPROTEIN"/>
    <property type="match status" value="1"/>
</dbReference>
<dbReference type="PATRIC" id="fig|246787.4.peg.2265"/>
<dbReference type="Proteomes" id="UP000061809">
    <property type="component" value="Chromosome"/>
</dbReference>
<dbReference type="AlphaFoldDB" id="A0A0P0GQ88"/>
<dbReference type="SUPFAM" id="SSF50891">
    <property type="entry name" value="Cyclophilin-like"/>
    <property type="match status" value="1"/>
</dbReference>
<protein>
    <submittedName>
        <fullName evidence="3">Uncharacterized protein</fullName>
    </submittedName>
</protein>
<sequence>MKKLFLFPVMLLFALTITACSNSPNGFEEPETEQPKTPGNDGDEDNKPEDNSMKIKITVGNREVTATMKDNVTARDFLSRLPIEVTMNDYAGAEKIFYPEPAFNTEGAPKGHTPSRGDIDLYAPWGNVALFYKSGSHSSELIHLGRIDGNGIEAFDVAGNVVVKIERQ</sequence>
<feature type="region of interest" description="Disordered" evidence="1">
    <location>
        <begin position="24"/>
        <end position="52"/>
    </location>
</feature>
<evidence type="ECO:0000256" key="1">
    <source>
        <dbReference type="SAM" id="MobiDB-lite"/>
    </source>
</evidence>
<evidence type="ECO:0000313" key="3">
    <source>
        <dbReference type="EMBL" id="ALJ59444.1"/>
    </source>
</evidence>
<dbReference type="EMBL" id="CP012801">
    <property type="protein sequence ID" value="ALJ59444.1"/>
    <property type="molecule type" value="Genomic_DNA"/>
</dbReference>
<dbReference type="InterPro" id="IPR041183">
    <property type="entry name" value="Cyclophilin-like"/>
</dbReference>
<keyword evidence="2" id="KW-0732">Signal</keyword>
<accession>A0A0P0GQ88</accession>
<reference evidence="3 4" key="1">
    <citation type="journal article" date="2015" name="Science">
        <title>Genetic determinants of in vivo fitness and diet responsiveness in multiple human gut Bacteroides.</title>
        <authorList>
            <person name="Wu M."/>
            <person name="McNulty N.P."/>
            <person name="Rodionov D.A."/>
            <person name="Khoroshkin M.S."/>
            <person name="Griffin N.W."/>
            <person name="Cheng J."/>
            <person name="Latreille P."/>
            <person name="Kerstetter R.A."/>
            <person name="Terrapon N."/>
            <person name="Henrissat B."/>
            <person name="Osterman A.L."/>
            <person name="Gordon J.I."/>
        </authorList>
    </citation>
    <scope>NUCLEOTIDE SEQUENCE [LARGE SCALE GENOMIC DNA]</scope>
    <source>
        <strain evidence="3 4">WH2</strain>
    </source>
</reference>
<evidence type="ECO:0000256" key="2">
    <source>
        <dbReference type="SAM" id="SignalP"/>
    </source>
</evidence>
<organism evidence="3 4">
    <name type="scientific">Bacteroides cellulosilyticus</name>
    <dbReference type="NCBI Taxonomy" id="246787"/>
    <lineage>
        <taxon>Bacteria</taxon>
        <taxon>Pseudomonadati</taxon>
        <taxon>Bacteroidota</taxon>
        <taxon>Bacteroidia</taxon>
        <taxon>Bacteroidales</taxon>
        <taxon>Bacteroidaceae</taxon>
        <taxon>Bacteroides</taxon>
    </lineage>
</organism>